<proteinExistence type="predicted"/>
<reference evidence="1" key="1">
    <citation type="submission" date="2021-08" db="EMBL/GenBank/DDBJ databases">
        <title>The first chromosome-level gecko genome reveals the dynamic sex chromosomes of Neotropical dwarf geckos (Sphaerodactylidae: Sphaerodactylus).</title>
        <authorList>
            <person name="Pinto B.J."/>
            <person name="Keating S.E."/>
            <person name="Gamble T."/>
        </authorList>
    </citation>
    <scope>NUCLEOTIDE SEQUENCE</scope>
    <source>
        <strain evidence="1">TG3544</strain>
    </source>
</reference>
<protein>
    <submittedName>
        <fullName evidence="1">Uncharacterized protein</fullName>
    </submittedName>
</protein>
<keyword evidence="2" id="KW-1185">Reference proteome</keyword>
<dbReference type="Proteomes" id="UP000827872">
    <property type="component" value="Linkage Group LG01"/>
</dbReference>
<evidence type="ECO:0000313" key="1">
    <source>
        <dbReference type="EMBL" id="KAH8017882.1"/>
    </source>
</evidence>
<gene>
    <name evidence="1" type="ORF">K3G42_033026</name>
</gene>
<accession>A0ACB8GED8</accession>
<organism evidence="1 2">
    <name type="scientific">Sphaerodactylus townsendi</name>
    <dbReference type="NCBI Taxonomy" id="933632"/>
    <lineage>
        <taxon>Eukaryota</taxon>
        <taxon>Metazoa</taxon>
        <taxon>Chordata</taxon>
        <taxon>Craniata</taxon>
        <taxon>Vertebrata</taxon>
        <taxon>Euteleostomi</taxon>
        <taxon>Lepidosauria</taxon>
        <taxon>Squamata</taxon>
        <taxon>Bifurcata</taxon>
        <taxon>Gekkota</taxon>
        <taxon>Sphaerodactylidae</taxon>
        <taxon>Sphaerodactylus</taxon>
    </lineage>
</organism>
<name>A0ACB8GED8_9SAUR</name>
<evidence type="ECO:0000313" key="2">
    <source>
        <dbReference type="Proteomes" id="UP000827872"/>
    </source>
</evidence>
<comment type="caution">
    <text evidence="1">The sequence shown here is derived from an EMBL/GenBank/DDBJ whole genome shotgun (WGS) entry which is preliminary data.</text>
</comment>
<dbReference type="EMBL" id="CM037614">
    <property type="protein sequence ID" value="KAH8017882.1"/>
    <property type="molecule type" value="Genomic_DNA"/>
</dbReference>
<sequence length="164" mass="16567">MEDEAAPVMGTPFGGGCVSAAPWHLPHLAAPPSPGPHPISPRGHLHQVNPLGNHVNQHTPPVAFLDQCLHLCNDSPGPSPLTAGEAGQRHGPLAADCGGWARSVPGCHGAAVKGQATGPLVVLSSAEAGSPHYWGSLATIKSPLHGLSEVDASTVAASPRPPSM</sequence>